<dbReference type="HOGENOM" id="CLU_1407439_0_0_11"/>
<evidence type="ECO:0000313" key="2">
    <source>
        <dbReference type="Proteomes" id="UP000005442"/>
    </source>
</evidence>
<proteinExistence type="predicted"/>
<protein>
    <submittedName>
        <fullName evidence="1">Uncharacterized protein</fullName>
    </submittedName>
</protein>
<dbReference type="EMBL" id="CP003169">
    <property type="protein sequence ID" value="AEV74880.1"/>
    <property type="molecule type" value="Genomic_DNA"/>
</dbReference>
<dbReference type="Proteomes" id="UP000005442">
    <property type="component" value="Chromosome"/>
</dbReference>
<reference evidence="1 2" key="1">
    <citation type="submission" date="2011-12" db="EMBL/GenBank/DDBJ databases">
        <title>Complete sequence of Mycobacterium rhodesiae NBB3.</title>
        <authorList>
            <consortium name="US DOE Joint Genome Institute"/>
            <person name="Lucas S."/>
            <person name="Han J."/>
            <person name="Lapidus A."/>
            <person name="Cheng J.-F."/>
            <person name="Goodwin L."/>
            <person name="Pitluck S."/>
            <person name="Peters L."/>
            <person name="Mikhailova N."/>
            <person name="Gu W."/>
            <person name="Detter J.C."/>
            <person name="Han C."/>
            <person name="Tapia R."/>
            <person name="Land M."/>
            <person name="Hauser L."/>
            <person name="Kyrpides N."/>
            <person name="Ivanova N."/>
            <person name="Pagani I."/>
            <person name="Mattes T."/>
            <person name="Holmes A."/>
            <person name="Rutledge P."/>
            <person name="Paulsen I."/>
            <person name="Coleman N."/>
            <person name="Woyke T."/>
        </authorList>
    </citation>
    <scope>NUCLEOTIDE SEQUENCE [LARGE SCALE GENOMIC DNA]</scope>
    <source>
        <strain evidence="1 2">NBB3</strain>
    </source>
</reference>
<dbReference type="PATRIC" id="fig|710685.3.peg.4396"/>
<sequence length="193" mass="20115">MEPPELLTLDVGSEPTLELGLLVDVVDSAAEVVVSAAPFPSDVDALPVALLVPADVDDALLVPADVDDALLVPADVDDALLVPADVDDVGSAWAKPLPRLSAARPRKPAIALAAVSFLMVSRLFMVVAFRCLLLSNRESGQNLNESSMGCELARGCLVMGDVLASGEASSRRAFAIALVLQHRPPAELRAADS</sequence>
<keyword evidence="2" id="KW-1185">Reference proteome</keyword>
<dbReference type="AlphaFoldDB" id="G8RLQ7"/>
<organism evidence="1 2">
    <name type="scientific">Mycolicibacterium rhodesiae (strain NBB3)</name>
    <name type="common">Mycobacterium rhodesiae</name>
    <dbReference type="NCBI Taxonomy" id="710685"/>
    <lineage>
        <taxon>Bacteria</taxon>
        <taxon>Bacillati</taxon>
        <taxon>Actinomycetota</taxon>
        <taxon>Actinomycetes</taxon>
        <taxon>Mycobacteriales</taxon>
        <taxon>Mycobacteriaceae</taxon>
        <taxon>Mycolicibacterium</taxon>
    </lineage>
</organism>
<gene>
    <name evidence="1" type="ordered locus">MycrhN_4383</name>
</gene>
<evidence type="ECO:0000313" key="1">
    <source>
        <dbReference type="EMBL" id="AEV74880.1"/>
    </source>
</evidence>
<name>G8RLQ7_MYCRN</name>
<accession>G8RLQ7</accession>
<dbReference type="KEGG" id="mrh:MycrhN_4383"/>